<evidence type="ECO:0000313" key="1">
    <source>
        <dbReference type="EMBL" id="MFC5567065.1"/>
    </source>
</evidence>
<gene>
    <name evidence="1" type="ORF">ACFPOC_11675</name>
</gene>
<organism evidence="1 2">
    <name type="scientific">Rubellimicrobium aerolatum</name>
    <dbReference type="NCBI Taxonomy" id="490979"/>
    <lineage>
        <taxon>Bacteria</taxon>
        <taxon>Pseudomonadati</taxon>
        <taxon>Pseudomonadota</taxon>
        <taxon>Alphaproteobacteria</taxon>
        <taxon>Rhodobacterales</taxon>
        <taxon>Roseobacteraceae</taxon>
        <taxon>Rubellimicrobium</taxon>
    </lineage>
</organism>
<comment type="caution">
    <text evidence="1">The sequence shown here is derived from an EMBL/GenBank/DDBJ whole genome shotgun (WGS) entry which is preliminary data.</text>
</comment>
<accession>A0ABW0SDY6</accession>
<sequence>MIELLITACLTTAPDCRDFSLLFDAHEISFVTCMLHGPVIIAPWQQDHPDWTVQRWTCRPPERLDVAL</sequence>
<keyword evidence="2" id="KW-1185">Reference proteome</keyword>
<reference evidence="2" key="1">
    <citation type="journal article" date="2019" name="Int. J. Syst. Evol. Microbiol.">
        <title>The Global Catalogue of Microorganisms (GCM) 10K type strain sequencing project: providing services to taxonomists for standard genome sequencing and annotation.</title>
        <authorList>
            <consortium name="The Broad Institute Genomics Platform"/>
            <consortium name="The Broad Institute Genome Sequencing Center for Infectious Disease"/>
            <person name="Wu L."/>
            <person name="Ma J."/>
        </authorList>
    </citation>
    <scope>NUCLEOTIDE SEQUENCE [LARGE SCALE GENOMIC DNA]</scope>
    <source>
        <strain evidence="2">KACC 11588</strain>
    </source>
</reference>
<dbReference type="EMBL" id="JBHSNA010000010">
    <property type="protein sequence ID" value="MFC5567065.1"/>
    <property type="molecule type" value="Genomic_DNA"/>
</dbReference>
<evidence type="ECO:0000313" key="2">
    <source>
        <dbReference type="Proteomes" id="UP001596056"/>
    </source>
</evidence>
<dbReference type="RefSeq" id="WP_377110031.1">
    <property type="nucleotide sequence ID" value="NZ_JBHSNA010000010.1"/>
</dbReference>
<protein>
    <submittedName>
        <fullName evidence="1">Uncharacterized protein</fullName>
    </submittedName>
</protein>
<dbReference type="Proteomes" id="UP001596056">
    <property type="component" value="Unassembled WGS sequence"/>
</dbReference>
<name>A0ABW0SDY6_9RHOB</name>
<proteinExistence type="predicted"/>